<organism evidence="2">
    <name type="scientific">human gut metagenome</name>
    <dbReference type="NCBI Taxonomy" id="408170"/>
    <lineage>
        <taxon>unclassified sequences</taxon>
        <taxon>metagenomes</taxon>
        <taxon>organismal metagenomes</taxon>
    </lineage>
</organism>
<reference evidence="2" key="1">
    <citation type="submission" date="2013-12" db="EMBL/GenBank/DDBJ databases">
        <title>A Varibaculum cambriense genome reconstructed from a premature infant gut community with otherwise low bacterial novelty that shifts toward anaerobic metabolism during the third week of life.</title>
        <authorList>
            <person name="Brown C.T."/>
            <person name="Sharon I."/>
            <person name="Thomas B.C."/>
            <person name="Castelle C.J."/>
            <person name="Morowitz M.J."/>
            <person name="Banfield J.F."/>
        </authorList>
    </citation>
    <scope>NUCLEOTIDE SEQUENCE</scope>
</reference>
<dbReference type="AlphaFoldDB" id="W1XZ47"/>
<sequence>ILSRVKNLINEDNSSDNLRNP</sequence>
<dbReference type="EMBL" id="AZMM01010079">
    <property type="protein sequence ID" value="ETJ35547.1"/>
    <property type="molecule type" value="Genomic_DNA"/>
</dbReference>
<proteinExistence type="predicted"/>
<evidence type="ECO:0000313" key="2">
    <source>
        <dbReference type="EMBL" id="ETJ35547.1"/>
    </source>
</evidence>
<name>W1XZ47_9ZZZZ</name>
<comment type="caution">
    <text evidence="2">The sequence shown here is derived from an EMBL/GenBank/DDBJ whole genome shotgun (WGS) entry which is preliminary data.</text>
</comment>
<protein>
    <submittedName>
        <fullName evidence="2">Uncharacterized protein</fullName>
    </submittedName>
</protein>
<accession>W1XZ47</accession>
<gene>
    <name evidence="2" type="ORF">Q604_UNBC10079G0001</name>
</gene>
<feature type="non-terminal residue" evidence="2">
    <location>
        <position position="1"/>
    </location>
</feature>
<evidence type="ECO:0000256" key="1">
    <source>
        <dbReference type="SAM" id="MobiDB-lite"/>
    </source>
</evidence>
<feature type="region of interest" description="Disordered" evidence="1">
    <location>
        <begin position="1"/>
        <end position="21"/>
    </location>
</feature>
<feature type="compositionally biased region" description="Polar residues" evidence="1">
    <location>
        <begin position="10"/>
        <end position="21"/>
    </location>
</feature>